<dbReference type="EC" id="2.7.7.65" evidence="1"/>
<dbReference type="SUPFAM" id="SSF55073">
    <property type="entry name" value="Nucleotide cyclase"/>
    <property type="match status" value="1"/>
</dbReference>
<gene>
    <name evidence="5" type="ORF">FJR03_09855</name>
</gene>
<dbReference type="Proteomes" id="UP000593910">
    <property type="component" value="Chromosome"/>
</dbReference>
<dbReference type="InterPro" id="IPR000160">
    <property type="entry name" value="GGDEF_dom"/>
</dbReference>
<evidence type="ECO:0000313" key="5">
    <source>
        <dbReference type="EMBL" id="QOP42023.1"/>
    </source>
</evidence>
<evidence type="ECO:0000313" key="6">
    <source>
        <dbReference type="Proteomes" id="UP000593910"/>
    </source>
</evidence>
<evidence type="ECO:0000256" key="2">
    <source>
        <dbReference type="ARBA" id="ARBA00034247"/>
    </source>
</evidence>
<dbReference type="SMART" id="SM00267">
    <property type="entry name" value="GGDEF"/>
    <property type="match status" value="1"/>
</dbReference>
<proteinExistence type="predicted"/>
<keyword evidence="3" id="KW-0812">Transmembrane</keyword>
<reference evidence="5 6" key="1">
    <citation type="submission" date="2019-06" db="EMBL/GenBank/DDBJ databases">
        <title>Sulfurimonas gotlandica sp. nov., a chemoautotrophic and psychrotolerant epsilonproteobacterium isolated from a pelagic redoxcline, and an emended description of the genus Sulfurimonas.</title>
        <authorList>
            <person name="Wang S."/>
            <person name="Jiang L."/>
            <person name="Shao Z."/>
        </authorList>
    </citation>
    <scope>NUCLEOTIDE SEQUENCE [LARGE SCALE GENOMIC DNA]</scope>
    <source>
        <strain evidence="5 6">B2</strain>
    </source>
</reference>
<dbReference type="GO" id="GO:0043709">
    <property type="term" value="P:cell adhesion involved in single-species biofilm formation"/>
    <property type="evidence" value="ECO:0007669"/>
    <property type="project" value="TreeGrafter"/>
</dbReference>
<comment type="catalytic activity">
    <reaction evidence="2">
        <text>2 GTP = 3',3'-c-di-GMP + 2 diphosphate</text>
        <dbReference type="Rhea" id="RHEA:24898"/>
        <dbReference type="ChEBI" id="CHEBI:33019"/>
        <dbReference type="ChEBI" id="CHEBI:37565"/>
        <dbReference type="ChEBI" id="CHEBI:58805"/>
        <dbReference type="EC" id="2.7.7.65"/>
    </reaction>
</comment>
<keyword evidence="3" id="KW-1133">Transmembrane helix</keyword>
<feature type="domain" description="GGDEF" evidence="4">
    <location>
        <begin position="480"/>
        <end position="605"/>
    </location>
</feature>
<dbReference type="InterPro" id="IPR050469">
    <property type="entry name" value="Diguanylate_Cyclase"/>
</dbReference>
<organism evidence="5 6">
    <name type="scientific">Sulfurimonas marina</name>
    <dbReference type="NCBI Taxonomy" id="2590551"/>
    <lineage>
        <taxon>Bacteria</taxon>
        <taxon>Pseudomonadati</taxon>
        <taxon>Campylobacterota</taxon>
        <taxon>Epsilonproteobacteria</taxon>
        <taxon>Campylobacterales</taxon>
        <taxon>Sulfurimonadaceae</taxon>
        <taxon>Sulfurimonas</taxon>
    </lineage>
</organism>
<feature type="transmembrane region" description="Helical" evidence="3">
    <location>
        <begin position="294"/>
        <end position="318"/>
    </location>
</feature>
<dbReference type="PANTHER" id="PTHR45138">
    <property type="entry name" value="REGULATORY COMPONENTS OF SENSORY TRANSDUCTION SYSTEM"/>
    <property type="match status" value="1"/>
</dbReference>
<keyword evidence="3" id="KW-0472">Membrane</keyword>
<dbReference type="RefSeq" id="WP_193113343.1">
    <property type="nucleotide sequence ID" value="NZ_CP041165.1"/>
</dbReference>
<evidence type="ECO:0000259" key="4">
    <source>
        <dbReference type="PROSITE" id="PS50887"/>
    </source>
</evidence>
<dbReference type="FunFam" id="3.30.70.270:FF:000001">
    <property type="entry name" value="Diguanylate cyclase domain protein"/>
    <property type="match status" value="1"/>
</dbReference>
<keyword evidence="6" id="KW-1185">Reference proteome</keyword>
<dbReference type="InterPro" id="IPR029787">
    <property type="entry name" value="Nucleotide_cyclase"/>
</dbReference>
<protein>
    <recommendedName>
        <fullName evidence="1">diguanylate cyclase</fullName>
        <ecNumber evidence="1">2.7.7.65</ecNumber>
    </recommendedName>
</protein>
<dbReference type="Gene3D" id="3.30.450.20">
    <property type="entry name" value="PAS domain"/>
    <property type="match status" value="1"/>
</dbReference>
<dbReference type="CDD" id="cd01949">
    <property type="entry name" value="GGDEF"/>
    <property type="match status" value="1"/>
</dbReference>
<sequence length="605" mass="70357">MSIFNNRKIYIFLASFISILMVASYYYFDFVNAKKYEMQEENYKHQATDMHSRVAQMIFEKQKATIAIALVLSQDQRLIDEIKNRRVHRNYYKALVKKLKQDTEYKNIWINIIDKNLNSVYRSWTNKRGDSVKNVRTDLAEVIKTKKVLYTISSGKFAVAIKAMVPIMESNRVIGVLELISHFNSIEKGLKKSQIDSVVMLNKEHTQKLQHPFTETFLEGYYIANFDVPKDKLAYLQQEGIENYFSTGYKIENGYIIVSYPLTGFKGDTLGYYIMFKKLTDISTDNEEFFIFKWVAVGFIIILILAGMVNLVLFYLLARQKSYIKNIIDSSTNIVIINDKEKIIDVNKTFFKYFSKESSIEEFKDRHGCICELFVHEDGYITRYIDGELWIDYILHNPDKPNKVKIIYDNQSYYFSVGVALVSEEKGYYSAIFSDVTNEEMYKKELETLTITDSLTNIGNRRYYKIKIEETITLAKRYKFPIAVIMIDIDHFKRVNDKHGHGVGDSVLVEYTKLISTMIREADIFCRMGGEEFLIIVPYADLQKGAKLAEKIRKKVADHKVVLPITMSFGVTEYIQGEDSEHLLSRADEALYEAKANGRNQVVTR</sequence>
<dbReference type="Pfam" id="PF00990">
    <property type="entry name" value="GGDEF"/>
    <property type="match status" value="1"/>
</dbReference>
<dbReference type="Gene3D" id="3.30.70.270">
    <property type="match status" value="1"/>
</dbReference>
<accession>A0A7M1AX39</accession>
<dbReference type="KEGG" id="smax:FJR03_09855"/>
<evidence type="ECO:0000256" key="1">
    <source>
        <dbReference type="ARBA" id="ARBA00012528"/>
    </source>
</evidence>
<dbReference type="InterPro" id="IPR029151">
    <property type="entry name" value="Sensor-like_sf"/>
</dbReference>
<dbReference type="AlphaFoldDB" id="A0A7M1AX39"/>
<evidence type="ECO:0000256" key="3">
    <source>
        <dbReference type="SAM" id="Phobius"/>
    </source>
</evidence>
<dbReference type="NCBIfam" id="TIGR00254">
    <property type="entry name" value="GGDEF"/>
    <property type="match status" value="1"/>
</dbReference>
<dbReference type="EMBL" id="CP041165">
    <property type="protein sequence ID" value="QOP42023.1"/>
    <property type="molecule type" value="Genomic_DNA"/>
</dbReference>
<dbReference type="GO" id="GO:0005886">
    <property type="term" value="C:plasma membrane"/>
    <property type="evidence" value="ECO:0007669"/>
    <property type="project" value="TreeGrafter"/>
</dbReference>
<dbReference type="SUPFAM" id="SSF103190">
    <property type="entry name" value="Sensory domain-like"/>
    <property type="match status" value="1"/>
</dbReference>
<dbReference type="InterPro" id="IPR029150">
    <property type="entry name" value="dCache_3"/>
</dbReference>
<dbReference type="GO" id="GO:0052621">
    <property type="term" value="F:diguanylate cyclase activity"/>
    <property type="evidence" value="ECO:0007669"/>
    <property type="project" value="UniProtKB-EC"/>
</dbReference>
<dbReference type="InterPro" id="IPR043128">
    <property type="entry name" value="Rev_trsase/Diguanyl_cyclase"/>
</dbReference>
<feature type="transmembrane region" description="Helical" evidence="3">
    <location>
        <begin position="9"/>
        <end position="28"/>
    </location>
</feature>
<dbReference type="GO" id="GO:1902201">
    <property type="term" value="P:negative regulation of bacterial-type flagellum-dependent cell motility"/>
    <property type="evidence" value="ECO:0007669"/>
    <property type="project" value="TreeGrafter"/>
</dbReference>
<dbReference type="Pfam" id="PF14827">
    <property type="entry name" value="dCache_3"/>
    <property type="match status" value="1"/>
</dbReference>
<name>A0A7M1AX39_9BACT</name>
<dbReference type="PANTHER" id="PTHR45138:SF9">
    <property type="entry name" value="DIGUANYLATE CYCLASE DGCM-RELATED"/>
    <property type="match status" value="1"/>
</dbReference>
<dbReference type="PROSITE" id="PS50887">
    <property type="entry name" value="GGDEF"/>
    <property type="match status" value="1"/>
</dbReference>